<comment type="caution">
    <text evidence="12">The sequence shown here is derived from an EMBL/GenBank/DDBJ whole genome shotgun (WGS) entry which is preliminary data.</text>
</comment>
<evidence type="ECO:0000313" key="13">
    <source>
        <dbReference type="Proteomes" id="UP000005532"/>
    </source>
</evidence>
<feature type="binding site" evidence="11">
    <location>
        <position position="190"/>
    </location>
    <ligand>
        <name>substrate</name>
    </ligand>
</feature>
<keyword evidence="7 11" id="KW-0418">Kinase</keyword>
<evidence type="ECO:0000256" key="8">
    <source>
        <dbReference type="ARBA" id="ARBA00022840"/>
    </source>
</evidence>
<proteinExistence type="inferred from homology"/>
<evidence type="ECO:0000256" key="2">
    <source>
        <dbReference type="ARBA" id="ARBA00001946"/>
    </source>
</evidence>
<dbReference type="NCBIfam" id="TIGR00694">
    <property type="entry name" value="thiM"/>
    <property type="match status" value="1"/>
</dbReference>
<evidence type="ECO:0000313" key="12">
    <source>
        <dbReference type="EMBL" id="EER46879.1"/>
    </source>
</evidence>
<evidence type="ECO:0000256" key="3">
    <source>
        <dbReference type="ARBA" id="ARBA00004868"/>
    </source>
</evidence>
<dbReference type="GO" id="GO:0009229">
    <property type="term" value="P:thiamine diphosphate biosynthetic process"/>
    <property type="evidence" value="ECO:0007669"/>
    <property type="project" value="UniProtKB-UniRule"/>
</dbReference>
<dbReference type="InterPro" id="IPR000417">
    <property type="entry name" value="Hyethyz_kinase"/>
</dbReference>
<dbReference type="SUPFAM" id="SSF53613">
    <property type="entry name" value="Ribokinase-like"/>
    <property type="match status" value="1"/>
</dbReference>
<dbReference type="AlphaFoldDB" id="C5S2K7"/>
<organism evidence="12 13">
    <name type="scientific">Actinobacillus minor NM305</name>
    <dbReference type="NCBI Taxonomy" id="637911"/>
    <lineage>
        <taxon>Bacteria</taxon>
        <taxon>Pseudomonadati</taxon>
        <taxon>Pseudomonadota</taxon>
        <taxon>Gammaproteobacteria</taxon>
        <taxon>Pasteurellales</taxon>
        <taxon>Pasteurellaceae</taxon>
        <taxon>Actinobacillus</taxon>
    </lineage>
</organism>
<dbReference type="eggNOG" id="COG2145">
    <property type="taxonomic scope" value="Bacteria"/>
</dbReference>
<dbReference type="CDD" id="cd01170">
    <property type="entry name" value="THZ_kinase"/>
    <property type="match status" value="1"/>
</dbReference>
<dbReference type="RefSeq" id="WP_005824383.1">
    <property type="nucleotide sequence ID" value="NZ_ACQL01000099.1"/>
</dbReference>
<sequence>MMSIYLNKIRQQKPLIHNMTNFVVANYCANGLLALGASPFMSNNIEEVAEIQCISQALVINIGTITEQTLQAMRIAGIHANKMGMPVVLDPVGVGATTYRKNAVQQLLSEIKFAAIKGNIAELATIAGMKWQSKGVDAGIGEGNAITIAQNVAQHHHCIAIISGEIDTISNGTKVVTLHNGTKMFPNITGSGCLLGSVCAAFLAVSSPDDYFQAAIEACSTYAIAGENAAQQLSETQYGNFLTNLLNELASITPEQVKQRGKIYEM</sequence>
<evidence type="ECO:0000256" key="1">
    <source>
        <dbReference type="ARBA" id="ARBA00001771"/>
    </source>
</evidence>
<feature type="binding site" evidence="11">
    <location>
        <position position="117"/>
    </location>
    <ligand>
        <name>ATP</name>
        <dbReference type="ChEBI" id="CHEBI:30616"/>
    </ligand>
</feature>
<evidence type="ECO:0000256" key="6">
    <source>
        <dbReference type="ARBA" id="ARBA00022741"/>
    </source>
</evidence>
<comment type="similarity">
    <text evidence="11">Belongs to the Thz kinase family.</text>
</comment>
<keyword evidence="10 11" id="KW-0784">Thiamine biosynthesis</keyword>
<evidence type="ECO:0000256" key="10">
    <source>
        <dbReference type="ARBA" id="ARBA00022977"/>
    </source>
</evidence>
<dbReference type="Pfam" id="PF02110">
    <property type="entry name" value="HK"/>
    <property type="match status" value="1"/>
</dbReference>
<keyword evidence="4 11" id="KW-0808">Transferase</keyword>
<dbReference type="GO" id="GO:0009228">
    <property type="term" value="P:thiamine biosynthetic process"/>
    <property type="evidence" value="ECO:0007669"/>
    <property type="project" value="UniProtKB-KW"/>
</dbReference>
<feature type="binding site" evidence="11">
    <location>
        <position position="41"/>
    </location>
    <ligand>
        <name>substrate</name>
    </ligand>
</feature>
<evidence type="ECO:0000256" key="9">
    <source>
        <dbReference type="ARBA" id="ARBA00022842"/>
    </source>
</evidence>
<keyword evidence="5 11" id="KW-0479">Metal-binding</keyword>
<keyword evidence="9 11" id="KW-0460">Magnesium</keyword>
<dbReference type="HAMAP" id="MF_00228">
    <property type="entry name" value="Thz_kinase"/>
    <property type="match status" value="1"/>
</dbReference>
<accession>C5S2K7</accession>
<comment type="pathway">
    <text evidence="3 11">Cofactor biosynthesis; thiamine diphosphate biosynthesis; 4-methyl-5-(2-phosphoethyl)-thiazole from 5-(2-hydroxyethyl)-4-methylthiazole: step 1/1.</text>
</comment>
<dbReference type="NCBIfam" id="NF006830">
    <property type="entry name" value="PRK09355.1"/>
    <property type="match status" value="1"/>
</dbReference>
<comment type="cofactor">
    <cofactor evidence="2 11">
        <name>Mg(2+)</name>
        <dbReference type="ChEBI" id="CHEBI:18420"/>
    </cofactor>
</comment>
<comment type="catalytic activity">
    <reaction evidence="1 11">
        <text>5-(2-hydroxyethyl)-4-methylthiazole + ATP = 4-methyl-5-(2-phosphooxyethyl)-thiazole + ADP + H(+)</text>
        <dbReference type="Rhea" id="RHEA:24212"/>
        <dbReference type="ChEBI" id="CHEBI:15378"/>
        <dbReference type="ChEBI" id="CHEBI:17957"/>
        <dbReference type="ChEBI" id="CHEBI:30616"/>
        <dbReference type="ChEBI" id="CHEBI:58296"/>
        <dbReference type="ChEBI" id="CHEBI:456216"/>
        <dbReference type="EC" id="2.7.1.50"/>
    </reaction>
</comment>
<name>C5S2K7_9PAST</name>
<dbReference type="UniPathway" id="UPA00060">
    <property type="reaction ID" value="UER00139"/>
</dbReference>
<dbReference type="GO" id="GO:0005524">
    <property type="term" value="F:ATP binding"/>
    <property type="evidence" value="ECO:0007669"/>
    <property type="project" value="UniProtKB-UniRule"/>
</dbReference>
<dbReference type="PRINTS" id="PR01099">
    <property type="entry name" value="HYETHTZKNASE"/>
</dbReference>
<dbReference type="EC" id="2.7.1.50" evidence="11"/>
<comment type="function">
    <text evidence="11">Catalyzes the phosphorylation of the hydroxyl group of 4-methyl-5-beta-hydroxyethylthiazole (THZ).</text>
</comment>
<feature type="binding site" evidence="11">
    <location>
        <position position="163"/>
    </location>
    <ligand>
        <name>ATP</name>
        <dbReference type="ChEBI" id="CHEBI:30616"/>
    </ligand>
</feature>
<reference evidence="12 13" key="1">
    <citation type="journal article" date="2010" name="Vet. Microbiol.">
        <title>Production of haemolysins by strains of the Actinobacillus minor/porcitonsillarum complex.</title>
        <authorList>
            <person name="Arya G."/>
            <person name="Niven D.F."/>
        </authorList>
    </citation>
    <scope>NUCLEOTIDE SEQUENCE [LARGE SCALE GENOMIC DNA]</scope>
    <source>
        <strain evidence="12 13">NM305</strain>
    </source>
</reference>
<evidence type="ECO:0000256" key="5">
    <source>
        <dbReference type="ARBA" id="ARBA00022723"/>
    </source>
</evidence>
<dbReference type="PIRSF" id="PIRSF000513">
    <property type="entry name" value="Thz_kinase"/>
    <property type="match status" value="1"/>
</dbReference>
<dbReference type="EMBL" id="ACQL01000099">
    <property type="protein sequence ID" value="EER46879.1"/>
    <property type="molecule type" value="Genomic_DNA"/>
</dbReference>
<keyword evidence="8 11" id="KW-0067">ATP-binding</keyword>
<keyword evidence="6 11" id="KW-0547">Nucleotide-binding</keyword>
<dbReference type="OrthoDB" id="8909021at2"/>
<dbReference type="GO" id="GO:0004417">
    <property type="term" value="F:hydroxyethylthiazole kinase activity"/>
    <property type="evidence" value="ECO:0007669"/>
    <property type="project" value="UniProtKB-UniRule"/>
</dbReference>
<dbReference type="InterPro" id="IPR029056">
    <property type="entry name" value="Ribokinase-like"/>
</dbReference>
<dbReference type="Proteomes" id="UP000005532">
    <property type="component" value="Unassembled WGS sequence"/>
</dbReference>
<evidence type="ECO:0000256" key="4">
    <source>
        <dbReference type="ARBA" id="ARBA00022679"/>
    </source>
</evidence>
<protein>
    <recommendedName>
        <fullName evidence="11">Hydroxyethylthiazole kinase</fullName>
        <ecNumber evidence="11">2.7.1.50</ecNumber>
    </recommendedName>
    <alternativeName>
        <fullName evidence="11">4-methyl-5-beta-hydroxyethylthiazole kinase</fullName>
        <shortName evidence="11">TH kinase</shortName>
        <shortName evidence="11">Thz kinase</shortName>
    </alternativeName>
</protein>
<gene>
    <name evidence="11" type="primary">thiM</name>
    <name evidence="12" type="ORF">AM305_10541</name>
</gene>
<evidence type="ECO:0000256" key="7">
    <source>
        <dbReference type="ARBA" id="ARBA00022777"/>
    </source>
</evidence>
<dbReference type="GO" id="GO:0000287">
    <property type="term" value="F:magnesium ion binding"/>
    <property type="evidence" value="ECO:0007669"/>
    <property type="project" value="UniProtKB-UniRule"/>
</dbReference>
<dbReference type="Gene3D" id="3.40.1190.20">
    <property type="match status" value="1"/>
</dbReference>
<evidence type="ECO:0000256" key="11">
    <source>
        <dbReference type="HAMAP-Rule" id="MF_00228"/>
    </source>
</evidence>